<evidence type="ECO:0000256" key="2">
    <source>
        <dbReference type="ARBA" id="ARBA00022741"/>
    </source>
</evidence>
<evidence type="ECO:0000256" key="3">
    <source>
        <dbReference type="ARBA" id="ARBA00023293"/>
    </source>
</evidence>
<dbReference type="Pfam" id="PF07700">
    <property type="entry name" value="HNOB"/>
    <property type="match status" value="1"/>
</dbReference>
<dbReference type="InterPro" id="IPR042463">
    <property type="entry name" value="HNOB_dom_associated_sf"/>
</dbReference>
<dbReference type="PANTHER" id="PTHR45655">
    <property type="entry name" value="GUANYLATE CYCLASE SOLUBLE SUBUNIT BETA-2"/>
    <property type="match status" value="1"/>
</dbReference>
<evidence type="ECO:0000313" key="6">
    <source>
        <dbReference type="EMBL" id="CAH3179849.1"/>
    </source>
</evidence>
<sequence>MYGILLESVQHFLTEKFGEAKWNEIRERAGICNHMFITHKQYSESSMTKIADTAAEILGEETDMLSDDFMQYFGTCFVKFFSHYGYDRVIKVSGRCLRDFLIGIDSLHEHMRFGYPQLQSPSFFCEEETSSGLILHYISKRKRFMFYVVGQIKEIASQFYNMDVDVKVLGNEVVNNTTHVVYRLGFDNSGYKPPAPDLLSIKSQQGINVKIFFSIFPFSFALSQDMTINMAGHGIIASVGNRIIGNDIREFFIMRRPQAEFTWETFTTRQVVFELTCTLPILHPSTPANVNSIQSSLDFKNGNTDFEENENPAQQMPHKPQLHLRGIMKYISSWNKVIYICSPL</sequence>
<evidence type="ECO:0000259" key="5">
    <source>
        <dbReference type="Pfam" id="PF07701"/>
    </source>
</evidence>
<dbReference type="EC" id="4.6.1.2" evidence="1"/>
<dbReference type="Gene3D" id="3.90.1520.10">
    <property type="entry name" value="H-NOX domain"/>
    <property type="match status" value="1"/>
</dbReference>
<feature type="non-terminal residue" evidence="6">
    <location>
        <position position="344"/>
    </location>
</feature>
<dbReference type="EMBL" id="CALNXI010001928">
    <property type="protein sequence ID" value="CAH3179849.1"/>
    <property type="molecule type" value="Genomic_DNA"/>
</dbReference>
<feature type="domain" description="Heme NO-binding" evidence="4">
    <location>
        <begin position="2"/>
        <end position="168"/>
    </location>
</feature>
<evidence type="ECO:0000256" key="1">
    <source>
        <dbReference type="ARBA" id="ARBA00012202"/>
    </source>
</evidence>
<keyword evidence="2" id="KW-0547">Nucleotide-binding</keyword>
<evidence type="ECO:0000259" key="4">
    <source>
        <dbReference type="Pfam" id="PF07700"/>
    </source>
</evidence>
<dbReference type="SUPFAM" id="SSF111126">
    <property type="entry name" value="Ligand-binding domain in the NO signalling and Golgi transport"/>
    <property type="match status" value="1"/>
</dbReference>
<accession>A0ABN8RMR8</accession>
<gene>
    <name evidence="6" type="ORF">PEVE_00012591</name>
</gene>
<comment type="caution">
    <text evidence="6">The sequence shown here is derived from an EMBL/GenBank/DDBJ whole genome shotgun (WGS) entry which is preliminary data.</text>
</comment>
<dbReference type="Pfam" id="PF07701">
    <property type="entry name" value="HNOBA"/>
    <property type="match status" value="1"/>
</dbReference>
<reference evidence="6 7" key="1">
    <citation type="submission" date="2022-05" db="EMBL/GenBank/DDBJ databases">
        <authorList>
            <consortium name="Genoscope - CEA"/>
            <person name="William W."/>
        </authorList>
    </citation>
    <scope>NUCLEOTIDE SEQUENCE [LARGE SCALE GENOMIC DNA]</scope>
</reference>
<feature type="domain" description="Haem NO binding associated" evidence="5">
    <location>
        <begin position="207"/>
        <end position="344"/>
    </location>
</feature>
<keyword evidence="7" id="KW-1185">Reference proteome</keyword>
<protein>
    <recommendedName>
        <fullName evidence="1">guanylate cyclase</fullName>
        <ecNumber evidence="1">4.6.1.2</ecNumber>
    </recommendedName>
</protein>
<dbReference type="Gene3D" id="3.30.450.260">
    <property type="entry name" value="Haem NO binding associated domain"/>
    <property type="match status" value="1"/>
</dbReference>
<dbReference type="Proteomes" id="UP001159427">
    <property type="component" value="Unassembled WGS sequence"/>
</dbReference>
<keyword evidence="3" id="KW-0141">cGMP biosynthesis</keyword>
<dbReference type="InterPro" id="IPR011644">
    <property type="entry name" value="Heme_NO-bd"/>
</dbReference>
<dbReference type="PANTHER" id="PTHR45655:SF5">
    <property type="entry name" value="SOLUBLE GUANYLATE CYCLASE 89DA-RELATED"/>
    <property type="match status" value="1"/>
</dbReference>
<name>A0ABN8RMR8_9CNID</name>
<dbReference type="InterPro" id="IPR038158">
    <property type="entry name" value="H-NOX_domain_sf"/>
</dbReference>
<proteinExistence type="predicted"/>
<evidence type="ECO:0000313" key="7">
    <source>
        <dbReference type="Proteomes" id="UP001159427"/>
    </source>
</evidence>
<organism evidence="6 7">
    <name type="scientific">Porites evermanni</name>
    <dbReference type="NCBI Taxonomy" id="104178"/>
    <lineage>
        <taxon>Eukaryota</taxon>
        <taxon>Metazoa</taxon>
        <taxon>Cnidaria</taxon>
        <taxon>Anthozoa</taxon>
        <taxon>Hexacorallia</taxon>
        <taxon>Scleractinia</taxon>
        <taxon>Fungiina</taxon>
        <taxon>Poritidae</taxon>
        <taxon>Porites</taxon>
    </lineage>
</organism>
<dbReference type="InterPro" id="IPR024096">
    <property type="entry name" value="NO_sig/Golgi_transp_ligand-bd"/>
</dbReference>
<dbReference type="InterPro" id="IPR011645">
    <property type="entry name" value="HNOB_dom_associated"/>
</dbReference>